<evidence type="ECO:0000313" key="2">
    <source>
        <dbReference type="Proteomes" id="UP001148786"/>
    </source>
</evidence>
<evidence type="ECO:0008006" key="3">
    <source>
        <dbReference type="Google" id="ProtNLM"/>
    </source>
</evidence>
<gene>
    <name evidence="1" type="ORF">NLJ89_g11090</name>
</gene>
<dbReference type="OrthoDB" id="3262196at2759"/>
<sequence length="690" mass="79346">MIPNAQVPFMVFIVDALDECGTYEDQLAFLDQIRLVLQCAPTVRFLISSREETHLGLKFGDPLFSPITERYALDWDRNATEDIKKVLERGFQDIRRQHASWVGHMDSCTNPKGPWPGMDVIDRLSEAASGQYIYASTVLDFVKKGQPLEKLQVVTDPEYISTAPGRNTVAHAFKRLDDLYSQILSNDALIPSCVGSILGLLNSTTFPQRPEVIANLLGFNVADVHETLTAISPLLKVHDLKTPTSEDERIVAIFGHDYFQYEISHTSLRDFLGNPERSGELAHYTVDIKKVALINFFNLVEEAFTEYKIGPRVSVRDSTWHFFRNDFSSAFQLNEVQFDEVSSYLTNSGLKNLWPNITMGSGNRAYNVHFRELILATSASISVLQTWGTKFDSWINKILRPKLFEFYSTMFPNIQTLMDCLPYHIITGSWFTSHYIRNAAHANTGFAENFLQDYRPIIEVELQSPRWQSTDRAYSITESFIDYLARDLKILGSAYREHYVLVTAWCLKGAIRAVQTGDPSFFTRIFGVVITDFMNREITILGQEEEFQRGYAMRELLDTVLTLDLSNDILNDDSDHATAVWQMLFWYYLLDEKIFLAESQTDHSAESEVDREFWQKSTAFFEEISEHRSFNRCSAIQNSVKYRYNLWEDNATGILDARLYNKDGCFVDCTNEKNDASWFQGFKGFARRFR</sequence>
<dbReference type="Proteomes" id="UP001148786">
    <property type="component" value="Unassembled WGS sequence"/>
</dbReference>
<evidence type="ECO:0000313" key="1">
    <source>
        <dbReference type="EMBL" id="KAJ3493099.1"/>
    </source>
</evidence>
<keyword evidence="2" id="KW-1185">Reference proteome</keyword>
<accession>A0A9W8JQ04</accession>
<name>A0A9W8JQ04_9AGAR</name>
<dbReference type="AlphaFoldDB" id="A0A9W8JQ04"/>
<dbReference type="EMBL" id="JANKHO010002328">
    <property type="protein sequence ID" value="KAJ3493099.1"/>
    <property type="molecule type" value="Genomic_DNA"/>
</dbReference>
<protein>
    <recommendedName>
        <fullName evidence="3">NACHT domain-containing protein</fullName>
    </recommendedName>
</protein>
<proteinExistence type="predicted"/>
<organism evidence="1 2">
    <name type="scientific">Agrocybe chaxingu</name>
    <dbReference type="NCBI Taxonomy" id="84603"/>
    <lineage>
        <taxon>Eukaryota</taxon>
        <taxon>Fungi</taxon>
        <taxon>Dikarya</taxon>
        <taxon>Basidiomycota</taxon>
        <taxon>Agaricomycotina</taxon>
        <taxon>Agaricomycetes</taxon>
        <taxon>Agaricomycetidae</taxon>
        <taxon>Agaricales</taxon>
        <taxon>Agaricineae</taxon>
        <taxon>Strophariaceae</taxon>
        <taxon>Agrocybe</taxon>
    </lineage>
</organism>
<reference evidence="1" key="1">
    <citation type="submission" date="2022-07" db="EMBL/GenBank/DDBJ databases">
        <title>Genome Sequence of Agrocybe chaxingu.</title>
        <authorList>
            <person name="Buettner E."/>
        </authorList>
    </citation>
    <scope>NUCLEOTIDE SEQUENCE</scope>
    <source>
        <strain evidence="1">MP-N11</strain>
    </source>
</reference>
<comment type="caution">
    <text evidence="1">The sequence shown here is derived from an EMBL/GenBank/DDBJ whole genome shotgun (WGS) entry which is preliminary data.</text>
</comment>